<dbReference type="SUPFAM" id="SSF51905">
    <property type="entry name" value="FAD/NAD(P)-binding domain"/>
    <property type="match status" value="1"/>
</dbReference>
<dbReference type="Proteomes" id="UP001199319">
    <property type="component" value="Unassembled WGS sequence"/>
</dbReference>
<organism evidence="3 4">
    <name type="scientific">Brotocaccenecus cirricatena</name>
    <dbReference type="NCBI Taxonomy" id="3064195"/>
    <lineage>
        <taxon>Bacteria</taxon>
        <taxon>Bacillati</taxon>
        <taxon>Bacillota</taxon>
        <taxon>Clostridia</taxon>
        <taxon>Eubacteriales</taxon>
        <taxon>Oscillospiraceae</taxon>
        <taxon>Brotocaccenecus</taxon>
    </lineage>
</organism>
<protein>
    <submittedName>
        <fullName evidence="3">NAD(P)/FAD-dependent oxidoreductase</fullName>
    </submittedName>
</protein>
<comment type="caution">
    <text evidence="3">The sequence shown here is derived from an EMBL/GenBank/DDBJ whole genome shotgun (WGS) entry which is preliminary data.</text>
</comment>
<evidence type="ECO:0000259" key="2">
    <source>
        <dbReference type="Pfam" id="PF04324"/>
    </source>
</evidence>
<dbReference type="EMBL" id="JAJEPW010000017">
    <property type="protein sequence ID" value="MCC2129339.1"/>
    <property type="molecule type" value="Genomic_DNA"/>
</dbReference>
<accession>A0AAE3ABW3</accession>
<evidence type="ECO:0000313" key="4">
    <source>
        <dbReference type="Proteomes" id="UP001199319"/>
    </source>
</evidence>
<dbReference type="Gene3D" id="3.30.9.10">
    <property type="entry name" value="D-Amino Acid Oxidase, subunit A, domain 2"/>
    <property type="match status" value="1"/>
</dbReference>
<proteinExistence type="predicted"/>
<dbReference type="Pfam" id="PF01266">
    <property type="entry name" value="DAO"/>
    <property type="match status" value="1"/>
</dbReference>
<keyword evidence="4" id="KW-1185">Reference proteome</keyword>
<dbReference type="PANTHER" id="PTHR42720:SF1">
    <property type="entry name" value="GLYCEROL 3-PHOSPHATE OXIDASE"/>
    <property type="match status" value="1"/>
</dbReference>
<dbReference type="InterPro" id="IPR007419">
    <property type="entry name" value="BFD-like_2Fe2S-bd_dom"/>
</dbReference>
<dbReference type="RefSeq" id="WP_302928618.1">
    <property type="nucleotide sequence ID" value="NZ_JAJEPW010000017.1"/>
</dbReference>
<feature type="domain" description="BFD-like [2Fe-2S]-binding" evidence="2">
    <location>
        <begin position="397"/>
        <end position="450"/>
    </location>
</feature>
<dbReference type="Pfam" id="PF04324">
    <property type="entry name" value="Fer2_BFD"/>
    <property type="match status" value="1"/>
</dbReference>
<sequence>MYDAVIIGGGAVGCAVARELSRWKLKICLAEQGEDVCVGTSKANSAIVHAGFDAPAGSMKARFNVEGSRRMEALSRELDFPYRRNGALVVCFEEAGLPRLEELLQRGRANGVEGLEILRGGRLHELEPALSEKAVAALYAPTSAIICPFGMTIALAENAAHNGVTFRFDTRVETIRRAGEGYVLETSQGPLETRAVISAAGVWGDVLHNQVCGDTARIVPRRGEYCLLDKKDGGLVQRTVFQLPGPMGKGVLVTPTVHGNLLVGPTAADQPQRDRTATTAEGLAFAQDMARKSVPGLPLRDVITSFAGLRAHLAEGEDDFRIGQPVPGYFEALGIESPGLSSAPAIGAYLAEQAAAYLGAAEKPDFDPLRRDIVHLRELPFEERQRLAAENPAYGNIVCRCEGISEGEIVDAIHRTPGARSLDGVKRRVRAGMGRCQGGFCTPRVMEILSRELGIPQTELTKNGGASRMLAGRTKEEA</sequence>
<dbReference type="Gene3D" id="3.50.50.60">
    <property type="entry name" value="FAD/NAD(P)-binding domain"/>
    <property type="match status" value="1"/>
</dbReference>
<gene>
    <name evidence="3" type="ORF">LKD37_07400</name>
</gene>
<dbReference type="InterPro" id="IPR036188">
    <property type="entry name" value="FAD/NAD-bd_sf"/>
</dbReference>
<dbReference type="InterPro" id="IPR052745">
    <property type="entry name" value="G3P_Oxidase/Oxidoreductase"/>
</dbReference>
<evidence type="ECO:0000259" key="1">
    <source>
        <dbReference type="Pfam" id="PF01266"/>
    </source>
</evidence>
<dbReference type="CDD" id="cd19946">
    <property type="entry name" value="GlpA-like_Fer2_BFD-like"/>
    <property type="match status" value="1"/>
</dbReference>
<dbReference type="InterPro" id="IPR041854">
    <property type="entry name" value="BFD-like_2Fe2S-bd_dom_sf"/>
</dbReference>
<dbReference type="PANTHER" id="PTHR42720">
    <property type="entry name" value="GLYCEROL-3-PHOSPHATE DEHYDROGENASE"/>
    <property type="match status" value="1"/>
</dbReference>
<dbReference type="SUPFAM" id="SSF54373">
    <property type="entry name" value="FAD-linked reductases, C-terminal domain"/>
    <property type="match status" value="1"/>
</dbReference>
<dbReference type="InterPro" id="IPR006076">
    <property type="entry name" value="FAD-dep_OxRdtase"/>
</dbReference>
<name>A0AAE3ABW3_9FIRM</name>
<feature type="domain" description="FAD dependent oxidoreductase" evidence="1">
    <location>
        <begin position="3"/>
        <end position="352"/>
    </location>
</feature>
<evidence type="ECO:0000313" key="3">
    <source>
        <dbReference type="EMBL" id="MCC2129339.1"/>
    </source>
</evidence>
<dbReference type="Gene3D" id="1.10.10.1100">
    <property type="entry name" value="BFD-like [2Fe-2S]-binding domain"/>
    <property type="match status" value="1"/>
</dbReference>
<dbReference type="AlphaFoldDB" id="A0AAE3ABW3"/>
<reference evidence="3" key="1">
    <citation type="submission" date="2021-10" db="EMBL/GenBank/DDBJ databases">
        <title>Anaerobic single-cell dispensing facilitates the cultivation of human gut bacteria.</title>
        <authorList>
            <person name="Afrizal A."/>
        </authorList>
    </citation>
    <scope>NUCLEOTIDE SEQUENCE</scope>
    <source>
        <strain evidence="3">CLA-AA-H272</strain>
    </source>
</reference>